<organism evidence="13 15">
    <name type="scientific">Aliidiomarina maris</name>
    <dbReference type="NCBI Taxonomy" id="531312"/>
    <lineage>
        <taxon>Bacteria</taxon>
        <taxon>Pseudomonadati</taxon>
        <taxon>Pseudomonadota</taxon>
        <taxon>Gammaproteobacteria</taxon>
        <taxon>Alteromonadales</taxon>
        <taxon>Idiomarinaceae</taxon>
        <taxon>Aliidiomarina</taxon>
    </lineage>
</organism>
<dbReference type="InterPro" id="IPR007078">
    <property type="entry name" value="Haem_export_protD_CcmD"/>
</dbReference>
<dbReference type="PANTHER" id="PTHR37531">
    <property type="entry name" value="HEME EXPORTER PROTEIN D"/>
    <property type="match status" value="1"/>
</dbReference>
<accession>A0A327X309</accession>
<comment type="subcellular location">
    <subcellularLocation>
        <location evidence="2 12">Cell inner membrane</location>
        <topology evidence="2 12">Single-pass membrane protein</topology>
    </subcellularLocation>
</comment>
<dbReference type="InterPro" id="IPR052075">
    <property type="entry name" value="Heme_exporter_D"/>
</dbReference>
<evidence type="ECO:0000256" key="2">
    <source>
        <dbReference type="ARBA" id="ARBA00004377"/>
    </source>
</evidence>
<dbReference type="GO" id="GO:0015886">
    <property type="term" value="P:heme transport"/>
    <property type="evidence" value="ECO:0007669"/>
    <property type="project" value="InterPro"/>
</dbReference>
<sequence length="74" mass="8273">MGQFDSLADFFAMGTYGVYVWSAYLATLACFGVLTWHTFYVRKIFKSEALKQFARAERIKAARAKRGKPSAPGA</sequence>
<evidence type="ECO:0000256" key="12">
    <source>
        <dbReference type="RuleBase" id="RU363101"/>
    </source>
</evidence>
<name>A0A327X309_9GAMM</name>
<comment type="caution">
    <text evidence="13">The sequence shown here is derived from an EMBL/GenBank/DDBJ whole genome shotgun (WGS) entry which is preliminary data.</text>
</comment>
<evidence type="ECO:0000256" key="11">
    <source>
        <dbReference type="ARBA" id="ARBA00023136"/>
    </source>
</evidence>
<evidence type="ECO:0000256" key="7">
    <source>
        <dbReference type="ARBA" id="ARBA00022519"/>
    </source>
</evidence>
<protein>
    <recommendedName>
        <fullName evidence="4 12">Heme exporter protein D</fullName>
    </recommendedName>
</protein>
<evidence type="ECO:0000256" key="1">
    <source>
        <dbReference type="ARBA" id="ARBA00002442"/>
    </source>
</evidence>
<keyword evidence="16" id="KW-1185">Reference proteome</keyword>
<comment type="function">
    <text evidence="1 12">Required for the export of heme to the periplasm for the biogenesis of c-type cytochromes.</text>
</comment>
<dbReference type="GO" id="GO:1903607">
    <property type="term" value="P:cytochrome c biosynthetic process"/>
    <property type="evidence" value="ECO:0007669"/>
    <property type="project" value="TreeGrafter"/>
</dbReference>
<evidence type="ECO:0000313" key="16">
    <source>
        <dbReference type="Proteomes" id="UP000287865"/>
    </source>
</evidence>
<reference evidence="14 16" key="1">
    <citation type="journal article" date="2018" name="Front. Microbiol.">
        <title>Genome-Based Analysis Reveals the Taxonomy and Diversity of the Family Idiomarinaceae.</title>
        <authorList>
            <person name="Liu Y."/>
            <person name="Lai Q."/>
            <person name="Shao Z."/>
        </authorList>
    </citation>
    <scope>NUCLEOTIDE SEQUENCE [LARGE SCALE GENOMIC DNA]</scope>
    <source>
        <strain evidence="14 16">CF12-14</strain>
    </source>
</reference>
<evidence type="ECO:0000256" key="10">
    <source>
        <dbReference type="ARBA" id="ARBA00022989"/>
    </source>
</evidence>
<comment type="similarity">
    <text evidence="3 12">Belongs to the CcmD/CycX/HelD family.</text>
</comment>
<gene>
    <name evidence="14" type="primary">ccmD</name>
    <name evidence="13" type="ORF">B0I24_102201</name>
    <name evidence="14" type="ORF">CWE07_04570</name>
</gene>
<dbReference type="OrthoDB" id="9815607at2"/>
<keyword evidence="11 12" id="KW-0472">Membrane</keyword>
<dbReference type="EMBL" id="PIPK01000003">
    <property type="protein sequence ID" value="RUO27229.1"/>
    <property type="molecule type" value="Genomic_DNA"/>
</dbReference>
<dbReference type="EMBL" id="QLMD01000002">
    <property type="protein sequence ID" value="RAK00776.1"/>
    <property type="molecule type" value="Genomic_DNA"/>
</dbReference>
<evidence type="ECO:0000256" key="5">
    <source>
        <dbReference type="ARBA" id="ARBA00022448"/>
    </source>
</evidence>
<dbReference type="Proteomes" id="UP000287865">
    <property type="component" value="Unassembled WGS sequence"/>
</dbReference>
<keyword evidence="9 12" id="KW-0201">Cytochrome c-type biogenesis</keyword>
<evidence type="ECO:0000313" key="13">
    <source>
        <dbReference type="EMBL" id="RAK00776.1"/>
    </source>
</evidence>
<keyword evidence="6 12" id="KW-1003">Cell membrane</keyword>
<dbReference type="AlphaFoldDB" id="A0A327X309"/>
<reference evidence="13 15" key="2">
    <citation type="submission" date="2018-06" db="EMBL/GenBank/DDBJ databases">
        <title>Genomic Encyclopedia of Type Strains, Phase III (KMG-III): the genomes of soil and plant-associated and newly described type strains.</title>
        <authorList>
            <person name="Whitman W."/>
        </authorList>
    </citation>
    <scope>NUCLEOTIDE SEQUENCE [LARGE SCALE GENOMIC DNA]</scope>
    <source>
        <strain evidence="13 15">CGMCC 1.15366</strain>
    </source>
</reference>
<dbReference type="Proteomes" id="UP000249203">
    <property type="component" value="Unassembled WGS sequence"/>
</dbReference>
<evidence type="ECO:0000256" key="9">
    <source>
        <dbReference type="ARBA" id="ARBA00022748"/>
    </source>
</evidence>
<evidence type="ECO:0000256" key="6">
    <source>
        <dbReference type="ARBA" id="ARBA00022475"/>
    </source>
</evidence>
<evidence type="ECO:0000256" key="8">
    <source>
        <dbReference type="ARBA" id="ARBA00022692"/>
    </source>
</evidence>
<dbReference type="GO" id="GO:0005886">
    <property type="term" value="C:plasma membrane"/>
    <property type="evidence" value="ECO:0007669"/>
    <property type="project" value="UniProtKB-SubCell"/>
</dbReference>
<dbReference type="NCBIfam" id="TIGR03141">
    <property type="entry name" value="cytochro_ccmD"/>
    <property type="match status" value="1"/>
</dbReference>
<evidence type="ECO:0000313" key="15">
    <source>
        <dbReference type="Proteomes" id="UP000249203"/>
    </source>
</evidence>
<feature type="transmembrane region" description="Helical" evidence="12">
    <location>
        <begin position="20"/>
        <end position="41"/>
    </location>
</feature>
<proteinExistence type="inferred from homology"/>
<keyword evidence="7 12" id="KW-0997">Cell inner membrane</keyword>
<keyword evidence="5 12" id="KW-0813">Transport</keyword>
<keyword evidence="8 12" id="KW-0812">Transmembrane</keyword>
<evidence type="ECO:0000313" key="14">
    <source>
        <dbReference type="EMBL" id="RUO27229.1"/>
    </source>
</evidence>
<dbReference type="PANTHER" id="PTHR37531:SF1">
    <property type="entry name" value="HEME EXPORTER PROTEIN D"/>
    <property type="match status" value="1"/>
</dbReference>
<dbReference type="RefSeq" id="WP_111568559.1">
    <property type="nucleotide sequence ID" value="NZ_PIPK01000003.1"/>
</dbReference>
<evidence type="ECO:0000256" key="4">
    <source>
        <dbReference type="ARBA" id="ARBA00016461"/>
    </source>
</evidence>
<keyword evidence="10 12" id="KW-1133">Transmembrane helix</keyword>
<dbReference type="GO" id="GO:0017004">
    <property type="term" value="P:cytochrome complex assembly"/>
    <property type="evidence" value="ECO:0007669"/>
    <property type="project" value="UniProtKB-KW"/>
</dbReference>
<evidence type="ECO:0000256" key="3">
    <source>
        <dbReference type="ARBA" id="ARBA00008741"/>
    </source>
</evidence>
<dbReference type="Pfam" id="PF04995">
    <property type="entry name" value="CcmD"/>
    <property type="match status" value="1"/>
</dbReference>